<dbReference type="PATRIC" id="fig|405444.3.peg.1025"/>
<feature type="compositionally biased region" description="Low complexity" evidence="2">
    <location>
        <begin position="20"/>
        <end position="34"/>
    </location>
</feature>
<sequence>MRIEHNEPDTTTVVEDDGSAAAAAQAAATEATNDGATATEALDAFSQGVEKAREQEVLEEGGTPAAAADGQLAADNADAAAGTDADADANAASTTAADGGKTAGVEAAAAAAATATNQPDAVDAELKDLGITNERTQKRFRELSERAAEVETLRPDAERGRQWEETIKSTGADPQQMGNALNYLAAINSRDPAAMGQAYDFMQQEMAWLAKQLGRPAPGYDPLSEHADLSKQVTDGDMTRAAAEELIRTRRATALQQDSQQRQRQQAEQQGAEQQAHQDALQQVGALGQQLRAADPQFEAKFKAIQPMVAVIQSTLPPQQWAAAIQQAYLAAPAPVATAVQRQPAAAPNNPARATGIDLSRAPTKENAFDFGVQAAKAAGR</sequence>
<comment type="caution">
    <text evidence="3">The sequence shown here is derived from an EMBL/GenBank/DDBJ whole genome shotgun (WGS) entry which is preliminary data.</text>
</comment>
<gene>
    <name evidence="3" type="ORF">ABB26_10025</name>
</gene>
<dbReference type="EMBL" id="LDJI01000019">
    <property type="protein sequence ID" value="KRG63908.1"/>
    <property type="molecule type" value="Genomic_DNA"/>
</dbReference>
<accession>A0A0R0CDH8</accession>
<evidence type="ECO:0000256" key="1">
    <source>
        <dbReference type="SAM" id="Coils"/>
    </source>
</evidence>
<feature type="region of interest" description="Disordered" evidence="2">
    <location>
        <begin position="254"/>
        <end position="280"/>
    </location>
</feature>
<reference evidence="3 4" key="1">
    <citation type="submission" date="2015-05" db="EMBL/GenBank/DDBJ databases">
        <title>Genome sequencing and analysis of members of genus Stenotrophomonas.</title>
        <authorList>
            <person name="Patil P.P."/>
            <person name="Midha S."/>
            <person name="Patil P.B."/>
        </authorList>
    </citation>
    <scope>NUCLEOTIDE SEQUENCE [LARGE SCALE GENOMIC DNA]</scope>
    <source>
        <strain evidence="3 4">DSM 18929</strain>
    </source>
</reference>
<protein>
    <submittedName>
        <fullName evidence="3">Uncharacterized protein</fullName>
    </submittedName>
</protein>
<evidence type="ECO:0000313" key="4">
    <source>
        <dbReference type="Proteomes" id="UP000050864"/>
    </source>
</evidence>
<dbReference type="Proteomes" id="UP000050864">
    <property type="component" value="Unassembled WGS sequence"/>
</dbReference>
<dbReference type="STRING" id="405444.ABB26_10025"/>
<evidence type="ECO:0000256" key="2">
    <source>
        <dbReference type="SAM" id="MobiDB-lite"/>
    </source>
</evidence>
<proteinExistence type="predicted"/>
<dbReference type="OrthoDB" id="8690248at2"/>
<organism evidence="3 4">
    <name type="scientific">Stenotrophomonas humi</name>
    <dbReference type="NCBI Taxonomy" id="405444"/>
    <lineage>
        <taxon>Bacteria</taxon>
        <taxon>Pseudomonadati</taxon>
        <taxon>Pseudomonadota</taxon>
        <taxon>Gammaproteobacteria</taxon>
        <taxon>Lysobacterales</taxon>
        <taxon>Lysobacteraceae</taxon>
        <taxon>Stenotrophomonas</taxon>
    </lineage>
</organism>
<feature type="region of interest" description="Disordered" evidence="2">
    <location>
        <begin position="50"/>
        <end position="69"/>
    </location>
</feature>
<evidence type="ECO:0000313" key="3">
    <source>
        <dbReference type="EMBL" id="KRG63908.1"/>
    </source>
</evidence>
<feature type="coiled-coil region" evidence="1">
    <location>
        <begin position="126"/>
        <end position="153"/>
    </location>
</feature>
<name>A0A0R0CDH8_9GAMM</name>
<keyword evidence="1" id="KW-0175">Coiled coil</keyword>
<keyword evidence="4" id="KW-1185">Reference proteome</keyword>
<dbReference type="AlphaFoldDB" id="A0A0R0CDH8"/>
<feature type="region of interest" description="Disordered" evidence="2">
    <location>
        <begin position="1"/>
        <end position="34"/>
    </location>
</feature>
<dbReference type="RefSeq" id="WP_057633665.1">
    <property type="nucleotide sequence ID" value="NZ_LDJI01000019.1"/>
</dbReference>